<dbReference type="REBASE" id="314">
    <property type="entry name" value="BsaJI"/>
</dbReference>
<sequence length="307" mass="35314">MTFDKIAVKQILLRLLKGEDYRGEVLNIINADFLDFALQFFKDVALAKLQNEELTDDWYKKYFIQNPSLTKEKVAIYSGLNMKTISNTYKTTAKNVVVDASLEHYDAFVKTIQELIEIDDSLELMLTIKYNKVSVELTLSESLIVMNVLAVKRAAIRGGAWSTAGKRVEKLLMLTLCKLFRVPDKHYKSIYVAQLKDENDFSREIDFYLIDQNNNELKCEVKLMGKGNPESADAVIARDSKIFVADTLSETNKKQLDFLKVEWVELRSEKGYEKFKTILSNRGIPYEDIEEITPEYLEKVIDESLGI</sequence>
<dbReference type="Pfam" id="PF09516">
    <property type="entry name" value="RE_CfrBI"/>
    <property type="match status" value="1"/>
</dbReference>
<organism evidence="1">
    <name type="scientific">Geobacillus stearothermophilus</name>
    <name type="common">Bacillus stearothermophilus</name>
    <dbReference type="NCBI Taxonomy" id="1422"/>
    <lineage>
        <taxon>Bacteria</taxon>
        <taxon>Bacillati</taxon>
        <taxon>Bacillota</taxon>
        <taxon>Bacilli</taxon>
        <taxon>Bacillales</taxon>
        <taxon>Anoxybacillaceae</taxon>
        <taxon>Geobacillus</taxon>
    </lineage>
</organism>
<accession>E5LGC0</accession>
<gene>
    <name evidence="1" type="primary">bsaJIR</name>
</gene>
<evidence type="ECO:0000313" key="1">
    <source>
        <dbReference type="EMBL" id="ADQ20508.1"/>
    </source>
</evidence>
<reference evidence="1" key="1">
    <citation type="submission" date="2010-10" db="EMBL/GenBank/DDBJ databases">
        <title>BsaJI restriction-modification system genes.</title>
        <authorList>
            <person name="Xu S.-Y."/>
        </authorList>
    </citation>
    <scope>NUCLEOTIDE SEQUENCE</scope>
    <source>
        <strain evidence="1">J695</strain>
    </source>
</reference>
<dbReference type="InterPro" id="IPR019042">
    <property type="entry name" value="Restrct_endonuc_II_CfrBI"/>
</dbReference>
<dbReference type="EMBL" id="HQ446236">
    <property type="protein sequence ID" value="ADQ20508.1"/>
    <property type="molecule type" value="Genomic_DNA"/>
</dbReference>
<dbReference type="AlphaFoldDB" id="E5LGC0"/>
<proteinExistence type="predicted"/>
<protein>
    <submittedName>
        <fullName evidence="1">BsaJI</fullName>
    </submittedName>
</protein>
<name>E5LGC0_GEOSE</name>